<dbReference type="EMBL" id="FOAP01000006">
    <property type="protein sequence ID" value="SEL50994.1"/>
    <property type="molecule type" value="Genomic_DNA"/>
</dbReference>
<reference evidence="3" key="1">
    <citation type="submission" date="2016-10" db="EMBL/GenBank/DDBJ databases">
        <authorList>
            <person name="Varghese N."/>
            <person name="Submissions S."/>
        </authorList>
    </citation>
    <scope>NUCLEOTIDE SEQUENCE [LARGE SCALE GENOMIC DNA]</scope>
    <source>
        <strain evidence="3">DSM 17044</strain>
    </source>
</reference>
<accession>A0A1H7QTD8</accession>
<evidence type="ECO:0000313" key="3">
    <source>
        <dbReference type="Proteomes" id="UP000182719"/>
    </source>
</evidence>
<dbReference type="GO" id="GO:0004029">
    <property type="term" value="F:aldehyde dehydrogenase (NAD+) activity"/>
    <property type="evidence" value="ECO:0007669"/>
    <property type="project" value="TreeGrafter"/>
</dbReference>
<dbReference type="InterPro" id="IPR051783">
    <property type="entry name" value="NAD(P)-dependent_oxidoreduct"/>
</dbReference>
<name>A0A1H7QTD8_STIAU</name>
<dbReference type="Gene3D" id="3.40.50.720">
    <property type="entry name" value="NAD(P)-binding Rossmann-like Domain"/>
    <property type="match status" value="1"/>
</dbReference>
<dbReference type="Proteomes" id="UP000182719">
    <property type="component" value="Unassembled WGS sequence"/>
</dbReference>
<dbReference type="CDD" id="cd05228">
    <property type="entry name" value="AR_FR_like_1_SDR_e"/>
    <property type="match status" value="1"/>
</dbReference>
<dbReference type="InterPro" id="IPR001509">
    <property type="entry name" value="Epimerase_deHydtase"/>
</dbReference>
<keyword evidence="3" id="KW-1185">Reference proteome</keyword>
<dbReference type="InterPro" id="IPR036291">
    <property type="entry name" value="NAD(P)-bd_dom_sf"/>
</dbReference>
<feature type="domain" description="NAD-dependent epimerase/dehydratase" evidence="1">
    <location>
        <begin position="5"/>
        <end position="225"/>
    </location>
</feature>
<evidence type="ECO:0000313" key="2">
    <source>
        <dbReference type="EMBL" id="SEL50994.1"/>
    </source>
</evidence>
<proteinExistence type="predicted"/>
<dbReference type="GO" id="GO:0005737">
    <property type="term" value="C:cytoplasm"/>
    <property type="evidence" value="ECO:0007669"/>
    <property type="project" value="TreeGrafter"/>
</dbReference>
<dbReference type="SUPFAM" id="SSF51735">
    <property type="entry name" value="NAD(P)-binding Rossmann-fold domains"/>
    <property type="match status" value="1"/>
</dbReference>
<protein>
    <recommendedName>
        <fullName evidence="1">NAD-dependent epimerase/dehydratase domain-containing protein</fullName>
    </recommendedName>
</protein>
<sequence length="330" mass="35754">MRTCFVTGGTGFVGRNLIEELISDGWHVVALHRSTTKAEPLSALGVELRPGDVTDKESVLAALPSGVEAVFHVAANTSLWAGSHSAQYRTNVEGTRIVLEAALARKARRFIHTSSGAAWGLVDETITESTPSRAPDCPIRYCRTKWLAEQEVRKALAAGLDAVILNPSNVIGRYDYQGWSRMIRLVATGKLPGVPPGKGSFCGVRQVARAHIAAVERGRTGENYLLAGADASLQEMVSLIGKLLDKPVPRKPTPAWLLHVAGRTSDLVSRFTGREPPLTADAATLVCASTICSSDKAQRELRYEAISLQAMLEDCTRWLRDENLLFSRPG</sequence>
<dbReference type="RefSeq" id="WP_075006946.1">
    <property type="nucleotide sequence ID" value="NZ_FOAP01000006.1"/>
</dbReference>
<dbReference type="PANTHER" id="PTHR48079">
    <property type="entry name" value="PROTEIN YEEZ"/>
    <property type="match status" value="1"/>
</dbReference>
<dbReference type="PANTHER" id="PTHR48079:SF6">
    <property type="entry name" value="NAD(P)-BINDING DOMAIN-CONTAINING PROTEIN-RELATED"/>
    <property type="match status" value="1"/>
</dbReference>
<dbReference type="Pfam" id="PF01370">
    <property type="entry name" value="Epimerase"/>
    <property type="match status" value="1"/>
</dbReference>
<gene>
    <name evidence="2" type="ORF">SAMN05444354_106259</name>
</gene>
<organism evidence="2 3">
    <name type="scientific">Stigmatella aurantiaca</name>
    <dbReference type="NCBI Taxonomy" id="41"/>
    <lineage>
        <taxon>Bacteria</taxon>
        <taxon>Pseudomonadati</taxon>
        <taxon>Myxococcota</taxon>
        <taxon>Myxococcia</taxon>
        <taxon>Myxococcales</taxon>
        <taxon>Cystobacterineae</taxon>
        <taxon>Archangiaceae</taxon>
        <taxon>Stigmatella</taxon>
    </lineage>
</organism>
<evidence type="ECO:0000259" key="1">
    <source>
        <dbReference type="Pfam" id="PF01370"/>
    </source>
</evidence>
<dbReference type="AlphaFoldDB" id="A0A1H7QTD8"/>